<accession>K0NKX5</accession>
<name>K0NKX5_DESTT</name>
<evidence type="ECO:0000313" key="1">
    <source>
        <dbReference type="EMBL" id="CCK80568.1"/>
    </source>
</evidence>
<keyword evidence="2" id="KW-1185">Reference proteome</keyword>
<dbReference type="STRING" id="651182.TOL2_C24070"/>
<evidence type="ECO:0000313" key="2">
    <source>
        <dbReference type="Proteomes" id="UP000007347"/>
    </source>
</evidence>
<dbReference type="Proteomes" id="UP000007347">
    <property type="component" value="Chromosome"/>
</dbReference>
<reference evidence="1 2" key="1">
    <citation type="journal article" date="2013" name="Environ. Microbiol.">
        <title>Complete genome, catabolic sub-proteomes and key-metabolites of Desulfobacula toluolica Tol2, a marine, aromatic compound-degrading, sulfate-reducing bacterium.</title>
        <authorList>
            <person name="Wohlbrand L."/>
            <person name="Jacob J.H."/>
            <person name="Kube M."/>
            <person name="Mussmann M."/>
            <person name="Jarling R."/>
            <person name="Beck A."/>
            <person name="Amann R."/>
            <person name="Wilkes H."/>
            <person name="Reinhardt R."/>
            <person name="Rabus R."/>
        </authorList>
    </citation>
    <scope>NUCLEOTIDE SEQUENCE [LARGE SCALE GENOMIC DNA]</scope>
    <source>
        <strain evidence="2">DSM 7467 / Tol2</strain>
    </source>
</reference>
<organism evidence="1 2">
    <name type="scientific">Desulfobacula toluolica (strain DSM 7467 / Tol2)</name>
    <dbReference type="NCBI Taxonomy" id="651182"/>
    <lineage>
        <taxon>Bacteria</taxon>
        <taxon>Pseudomonadati</taxon>
        <taxon>Thermodesulfobacteriota</taxon>
        <taxon>Desulfobacteria</taxon>
        <taxon>Desulfobacterales</taxon>
        <taxon>Desulfobacteraceae</taxon>
        <taxon>Desulfobacula</taxon>
    </lineage>
</organism>
<dbReference type="AlphaFoldDB" id="K0NKX5"/>
<protein>
    <submittedName>
        <fullName evidence="1">Conserved uncharacterized protein</fullName>
    </submittedName>
</protein>
<dbReference type="KEGG" id="dto:TOL2_C24070"/>
<dbReference type="HOGENOM" id="CLU_2205861_0_0_7"/>
<sequence length="107" mass="12424">MIQIANLTGVDQYIFVDQKGKIATHNIQDPKKTADMVFFCGKHLHAIGKTRLSHVIFSRKNQKDFFIFPFGDYYLGVIKKKSIDNFVLTENIIKFTKDLLELEKKTQ</sequence>
<dbReference type="EMBL" id="FO203503">
    <property type="protein sequence ID" value="CCK80568.1"/>
    <property type="molecule type" value="Genomic_DNA"/>
</dbReference>
<gene>
    <name evidence="1" type="ordered locus">TOL2_C24070</name>
</gene>
<proteinExistence type="predicted"/>
<dbReference type="PATRIC" id="fig|651182.5.peg.2842"/>